<accession>A0A5N5THC8</accession>
<comment type="caution">
    <text evidence="1">The sequence shown here is derived from an EMBL/GenBank/DDBJ whole genome shotgun (WGS) entry which is preliminary data.</text>
</comment>
<protein>
    <submittedName>
        <fullName evidence="1">Uncharacterized protein</fullName>
    </submittedName>
</protein>
<dbReference type="Proteomes" id="UP000326759">
    <property type="component" value="Unassembled WGS sequence"/>
</dbReference>
<gene>
    <name evidence="1" type="ORF">Anas_04126</name>
</gene>
<feature type="non-terminal residue" evidence="1">
    <location>
        <position position="1"/>
    </location>
</feature>
<dbReference type="AlphaFoldDB" id="A0A5N5THC8"/>
<proteinExistence type="predicted"/>
<reference evidence="1 2" key="1">
    <citation type="journal article" date="2019" name="PLoS Biol.">
        <title>Sex chromosomes control vertical transmission of feminizing Wolbachia symbionts in an isopod.</title>
        <authorList>
            <person name="Becking T."/>
            <person name="Chebbi M.A."/>
            <person name="Giraud I."/>
            <person name="Moumen B."/>
            <person name="Laverre T."/>
            <person name="Caubet Y."/>
            <person name="Peccoud J."/>
            <person name="Gilbert C."/>
            <person name="Cordaux R."/>
        </authorList>
    </citation>
    <scope>NUCLEOTIDE SEQUENCE [LARGE SCALE GENOMIC DNA]</scope>
    <source>
        <strain evidence="1">ANa2</strain>
        <tissue evidence="1">Whole body excluding digestive tract and cuticle</tissue>
    </source>
</reference>
<organism evidence="1 2">
    <name type="scientific">Armadillidium nasatum</name>
    <dbReference type="NCBI Taxonomy" id="96803"/>
    <lineage>
        <taxon>Eukaryota</taxon>
        <taxon>Metazoa</taxon>
        <taxon>Ecdysozoa</taxon>
        <taxon>Arthropoda</taxon>
        <taxon>Crustacea</taxon>
        <taxon>Multicrustacea</taxon>
        <taxon>Malacostraca</taxon>
        <taxon>Eumalacostraca</taxon>
        <taxon>Peracarida</taxon>
        <taxon>Isopoda</taxon>
        <taxon>Oniscidea</taxon>
        <taxon>Crinocheta</taxon>
        <taxon>Armadillidiidae</taxon>
        <taxon>Armadillidium</taxon>
    </lineage>
</organism>
<evidence type="ECO:0000313" key="1">
    <source>
        <dbReference type="EMBL" id="KAB7505647.1"/>
    </source>
</evidence>
<dbReference type="EMBL" id="SEYY01001160">
    <property type="protein sequence ID" value="KAB7505647.1"/>
    <property type="molecule type" value="Genomic_DNA"/>
</dbReference>
<keyword evidence="2" id="KW-1185">Reference proteome</keyword>
<evidence type="ECO:0000313" key="2">
    <source>
        <dbReference type="Proteomes" id="UP000326759"/>
    </source>
</evidence>
<name>A0A5N5THC8_9CRUS</name>
<sequence>VKQEVDDIQDFIDENTEKVSSYFVTDGLTFEKEFKPFEEDGNKPSK</sequence>